<evidence type="ECO:0000256" key="1">
    <source>
        <dbReference type="SAM" id="SignalP"/>
    </source>
</evidence>
<protein>
    <submittedName>
        <fullName evidence="2">Nuclear transport factor 2 family protein</fullName>
    </submittedName>
</protein>
<sequence>MKTKNLAMGLWLACALCLSSVAAFAQDATAARTEDVSSLDGLMRAYYDVVSGGPNVARDVQRDLSLHHPDAALFIQSRNAKKESVLKHFTVQEYHANSKAFFDSGFFENEIKREVKQFGHSIQVWSTYEMRKTLDGPVIGRGINNLMLSFDGKRYWILAETWDNETKDHPIP</sequence>
<keyword evidence="1" id="KW-0732">Signal</keyword>
<dbReference type="RefSeq" id="WP_186941817.1">
    <property type="nucleotide sequence ID" value="NZ_JACOGA010000007.1"/>
</dbReference>
<comment type="caution">
    <text evidence="2">The sequence shown here is derived from an EMBL/GenBank/DDBJ whole genome shotgun (WGS) entry which is preliminary data.</text>
</comment>
<evidence type="ECO:0000313" key="2">
    <source>
        <dbReference type="EMBL" id="MBC3873793.1"/>
    </source>
</evidence>
<feature type="signal peptide" evidence="1">
    <location>
        <begin position="1"/>
        <end position="25"/>
    </location>
</feature>
<feature type="chain" id="PRO_5046225502" evidence="1">
    <location>
        <begin position="26"/>
        <end position="172"/>
    </location>
</feature>
<dbReference type="Proteomes" id="UP000624279">
    <property type="component" value="Unassembled WGS sequence"/>
</dbReference>
<name>A0ABR6YAY3_9BURK</name>
<proteinExistence type="predicted"/>
<dbReference type="EMBL" id="JACOGA010000007">
    <property type="protein sequence ID" value="MBC3873793.1"/>
    <property type="molecule type" value="Genomic_DNA"/>
</dbReference>
<gene>
    <name evidence="2" type="ORF">H8K55_09345</name>
</gene>
<accession>A0ABR6YAY3</accession>
<evidence type="ECO:0000313" key="3">
    <source>
        <dbReference type="Proteomes" id="UP000624279"/>
    </source>
</evidence>
<organism evidence="2 3">
    <name type="scientific">Undibacterium flavidum</name>
    <dbReference type="NCBI Taxonomy" id="2762297"/>
    <lineage>
        <taxon>Bacteria</taxon>
        <taxon>Pseudomonadati</taxon>
        <taxon>Pseudomonadota</taxon>
        <taxon>Betaproteobacteria</taxon>
        <taxon>Burkholderiales</taxon>
        <taxon>Oxalobacteraceae</taxon>
        <taxon>Undibacterium</taxon>
    </lineage>
</organism>
<keyword evidence="3" id="KW-1185">Reference proteome</keyword>
<reference evidence="2 3" key="1">
    <citation type="submission" date="2020-08" db="EMBL/GenBank/DDBJ databases">
        <title>Novel species isolated from subtropical streams in China.</title>
        <authorList>
            <person name="Lu H."/>
        </authorList>
    </citation>
    <scope>NUCLEOTIDE SEQUENCE [LARGE SCALE GENOMIC DNA]</scope>
    <source>
        <strain evidence="2 3">LX15W</strain>
    </source>
</reference>